<feature type="transmembrane region" description="Helical" evidence="1">
    <location>
        <begin position="367"/>
        <end position="387"/>
    </location>
</feature>
<name>A0A0B7I0Z8_9FLAO</name>
<sequence>MKISIRQDLYWSFSYFLIIIGFGTFMRLTHALPDLFSYNYRYVLHTHSHIAILGWIYTTLTALLSYSFIPLEKAKQHRRIFYLTQISLLGMLFSFPFQGYGAISISFSVLFLLFSYYYSYFFLKNSNTQEHKQLISYRFVRMGIFYLILSSVGIWMIPVAIAITGKDSNLYQASIFFFLDFQYNGWVLTTLMGLFLKKNHTDRITSPWINKIFYGFQIGVFGAIAVSYISIFDSIFLHLIATITSLIWMLSIGAVIYFYIQKYPFKNVLSNGFLFLFITKVCMMFFASIPYFKEIIFYNNDFIMSYLHFNFLGVINFGLLYLLKENNLLNLSRISILVYIAGFLATEFLIAYKGICLWLGWAFFENYFLLLSLASGLFLICVSEWLFRINRN</sequence>
<feature type="transmembrane region" description="Helical" evidence="1">
    <location>
        <begin position="144"/>
        <end position="163"/>
    </location>
</feature>
<dbReference type="AlphaFoldDB" id="A0A0B7I0Z8"/>
<dbReference type="GO" id="GO:0004497">
    <property type="term" value="F:monooxygenase activity"/>
    <property type="evidence" value="ECO:0007669"/>
    <property type="project" value="UniProtKB-KW"/>
</dbReference>
<feature type="transmembrane region" description="Helical" evidence="1">
    <location>
        <begin position="235"/>
        <end position="260"/>
    </location>
</feature>
<feature type="transmembrane region" description="Helical" evidence="1">
    <location>
        <begin position="272"/>
        <end position="291"/>
    </location>
</feature>
<evidence type="ECO:0000313" key="2">
    <source>
        <dbReference type="EMBL" id="CEN45170.1"/>
    </source>
</evidence>
<feature type="transmembrane region" description="Helical" evidence="1">
    <location>
        <begin position="9"/>
        <end position="28"/>
    </location>
</feature>
<dbReference type="EC" id="1.14.99.36" evidence="2"/>
<reference evidence="3 5" key="2">
    <citation type="submission" date="2017-08" db="EMBL/GenBank/DDBJ databases">
        <title>Capnocytophaga canis 17-158 assembly.</title>
        <authorList>
            <person name="Gulvik C.A."/>
        </authorList>
    </citation>
    <scope>NUCLEOTIDE SEQUENCE [LARGE SCALE GENOMIC DNA]</scope>
    <source>
        <strain evidence="3 5">17-158</strain>
    </source>
</reference>
<accession>A0A0B7I0Z8</accession>
<dbReference type="RefSeq" id="WP_042343942.1">
    <property type="nucleotide sequence ID" value="NZ_CDOH01000116.1"/>
</dbReference>
<reference evidence="2 4" key="1">
    <citation type="submission" date="2015-01" db="EMBL/GenBank/DDBJ databases">
        <authorList>
            <person name="MANFREDI Pablo"/>
        </authorList>
    </citation>
    <scope>NUCLEOTIDE SEQUENCE [LARGE SCALE GENOMIC DNA]</scope>
    <source>
        <strain evidence="2 4">CcD38</strain>
    </source>
</reference>
<keyword evidence="2" id="KW-0503">Monooxygenase</keyword>
<dbReference type="EMBL" id="CDOI01000133">
    <property type="protein sequence ID" value="CEN45170.1"/>
    <property type="molecule type" value="Genomic_DNA"/>
</dbReference>
<feature type="transmembrane region" description="Helical" evidence="1">
    <location>
        <begin position="80"/>
        <end position="97"/>
    </location>
</feature>
<feature type="transmembrane region" description="Helical" evidence="1">
    <location>
        <begin position="335"/>
        <end position="361"/>
    </location>
</feature>
<evidence type="ECO:0000313" key="4">
    <source>
        <dbReference type="Proteomes" id="UP000045051"/>
    </source>
</evidence>
<keyword evidence="1" id="KW-0472">Membrane</keyword>
<proteinExistence type="predicted"/>
<feature type="transmembrane region" description="Helical" evidence="1">
    <location>
        <begin position="175"/>
        <end position="196"/>
    </location>
</feature>
<organism evidence="2 4">
    <name type="scientific">Capnocytophaga canis</name>
    <dbReference type="NCBI Taxonomy" id="1848903"/>
    <lineage>
        <taxon>Bacteria</taxon>
        <taxon>Pseudomonadati</taxon>
        <taxon>Bacteroidota</taxon>
        <taxon>Flavobacteriia</taxon>
        <taxon>Flavobacteriales</taxon>
        <taxon>Flavobacteriaceae</taxon>
        <taxon>Capnocytophaga</taxon>
    </lineage>
</organism>
<feature type="transmembrane region" description="Helical" evidence="1">
    <location>
        <begin position="48"/>
        <end position="68"/>
    </location>
</feature>
<feature type="transmembrane region" description="Helical" evidence="1">
    <location>
        <begin position="208"/>
        <end position="229"/>
    </location>
</feature>
<feature type="transmembrane region" description="Helical" evidence="1">
    <location>
        <begin position="303"/>
        <end position="323"/>
    </location>
</feature>
<keyword evidence="1" id="KW-1133">Transmembrane helix</keyword>
<dbReference type="Proteomes" id="UP000265497">
    <property type="component" value="Unassembled WGS sequence"/>
</dbReference>
<dbReference type="Proteomes" id="UP000045051">
    <property type="component" value="Unassembled WGS sequence"/>
</dbReference>
<keyword evidence="2" id="KW-0560">Oxidoreductase</keyword>
<evidence type="ECO:0000313" key="5">
    <source>
        <dbReference type="Proteomes" id="UP000265497"/>
    </source>
</evidence>
<keyword evidence="1" id="KW-0812">Transmembrane</keyword>
<keyword evidence="4" id="KW-1185">Reference proteome</keyword>
<feature type="transmembrane region" description="Helical" evidence="1">
    <location>
        <begin position="103"/>
        <end position="123"/>
    </location>
</feature>
<protein>
    <submittedName>
        <fullName evidence="2">Brp/Blh family beta-carotene 15,15'-monooxygenase</fullName>
        <ecNumber evidence="2">1.14.99.36</ecNumber>
    </submittedName>
</protein>
<evidence type="ECO:0000313" key="3">
    <source>
        <dbReference type="EMBL" id="RIY36118.1"/>
    </source>
</evidence>
<dbReference type="EMBL" id="NSDI01000007">
    <property type="protein sequence ID" value="RIY36118.1"/>
    <property type="molecule type" value="Genomic_DNA"/>
</dbReference>
<gene>
    <name evidence="2" type="ORF">CCAND38_230005</name>
    <name evidence="3" type="ORF">CKY20_08240</name>
</gene>
<evidence type="ECO:0000256" key="1">
    <source>
        <dbReference type="SAM" id="Phobius"/>
    </source>
</evidence>